<protein>
    <submittedName>
        <fullName evidence="1">Uncharacterized protein</fullName>
    </submittedName>
</protein>
<organism evidence="1 2">
    <name type="scientific">Coemansia linderi</name>
    <dbReference type="NCBI Taxonomy" id="2663919"/>
    <lineage>
        <taxon>Eukaryota</taxon>
        <taxon>Fungi</taxon>
        <taxon>Fungi incertae sedis</taxon>
        <taxon>Zoopagomycota</taxon>
        <taxon>Kickxellomycotina</taxon>
        <taxon>Kickxellomycetes</taxon>
        <taxon>Kickxellales</taxon>
        <taxon>Kickxellaceae</taxon>
        <taxon>Coemansia</taxon>
    </lineage>
</organism>
<reference evidence="1" key="1">
    <citation type="submission" date="2022-07" db="EMBL/GenBank/DDBJ databases">
        <title>Phylogenomic reconstructions and comparative analyses of Kickxellomycotina fungi.</title>
        <authorList>
            <person name="Reynolds N.K."/>
            <person name="Stajich J.E."/>
            <person name="Barry K."/>
            <person name="Grigoriev I.V."/>
            <person name="Crous P."/>
            <person name="Smith M.E."/>
        </authorList>
    </citation>
    <scope>NUCLEOTIDE SEQUENCE</scope>
    <source>
        <strain evidence="1">BCRC 34191</strain>
    </source>
</reference>
<dbReference type="EMBL" id="JANBUK010000037">
    <property type="protein sequence ID" value="KAJ2792309.1"/>
    <property type="molecule type" value="Genomic_DNA"/>
</dbReference>
<proteinExistence type="predicted"/>
<accession>A0ACC1KNC2</accession>
<sequence>MKSYFTQDLYTNTRIEISLVNDGLYRDTVVGRVSIPAKELRDVRSFHGWIALENDGDAAGFVYLASKYRVPSDGEYESLKSEADLALDPGVGEQWQRQERGRSQNRIKIRAQLTSTFLEPSNNRQDVALDIGQGA</sequence>
<evidence type="ECO:0000313" key="1">
    <source>
        <dbReference type="EMBL" id="KAJ2792309.1"/>
    </source>
</evidence>
<gene>
    <name evidence="1" type="ORF">GGI18_000505</name>
</gene>
<dbReference type="Proteomes" id="UP001140066">
    <property type="component" value="Unassembled WGS sequence"/>
</dbReference>
<name>A0ACC1KNC2_9FUNG</name>
<comment type="caution">
    <text evidence="1">The sequence shown here is derived from an EMBL/GenBank/DDBJ whole genome shotgun (WGS) entry which is preliminary data.</text>
</comment>
<keyword evidence="2" id="KW-1185">Reference proteome</keyword>
<evidence type="ECO:0000313" key="2">
    <source>
        <dbReference type="Proteomes" id="UP001140066"/>
    </source>
</evidence>